<dbReference type="GO" id="GO:0005794">
    <property type="term" value="C:Golgi apparatus"/>
    <property type="evidence" value="ECO:0007669"/>
    <property type="project" value="TreeGrafter"/>
</dbReference>
<dbReference type="InterPro" id="IPR005045">
    <property type="entry name" value="CDC50/LEM3_fam"/>
</dbReference>
<organism evidence="9 10">
    <name type="scientific">Zygosaccharomyces rouxii</name>
    <dbReference type="NCBI Taxonomy" id="4956"/>
    <lineage>
        <taxon>Eukaryota</taxon>
        <taxon>Fungi</taxon>
        <taxon>Dikarya</taxon>
        <taxon>Ascomycota</taxon>
        <taxon>Saccharomycotina</taxon>
        <taxon>Saccharomycetes</taxon>
        <taxon>Saccharomycetales</taxon>
        <taxon>Saccharomycetaceae</taxon>
        <taxon>Zygosaccharomyces</taxon>
    </lineage>
</organism>
<comment type="subcellular location">
    <subcellularLocation>
        <location evidence="1">Membrane</location>
    </subcellularLocation>
</comment>
<dbReference type="AlphaFoldDB" id="A0A1Q3AAX5"/>
<dbReference type="PANTHER" id="PTHR10926:SF20">
    <property type="entry name" value="PHOSPHOLIPID-TRANSPORTING ATPASE ACCESSORY SUBUNIT LEM3"/>
    <property type="match status" value="1"/>
</dbReference>
<protein>
    <recommendedName>
        <fullName evidence="11">Alkylphosphocholine resistance protein LEM3</fullName>
    </recommendedName>
</protein>
<sequence>MKHFDLGHMTLHKRKENDPKDLQNQEDEELDASEFEEEDVIPVKVKNRRPKEDSFTQQRLKAWNPVFTPRIVLPIYLLITVVFVIVGGCLLAEANTVSELTIWYHNCPKEAPTGQNQWHDMPEKYWTYHFRNYKDYSTAPQWRYTDDPDDDSEEKGTCHIRFTTPRSLKKDVYVNYMLDKFSANHRRYVLSFSEDQIRGRAASYDDIHEGAGINCKSLARNEEGKLYYPCGLIANSLFNDTFPDQLINVRDNSKNYPLSNKNINWKSDRRRFQKTDYDPSKIAPPPYWTKKFPHGYNKTNIPDIQNWEEFQNWMRPAAFDKFAKLIRKNSESDLPAGEYQIDIGLHWPVRPFEGKKGVYITHGSSIGSRNYFLGTVYLIGGCISAAFAILLFGFWLISGRKEADPSYLSWNQGSMAM</sequence>
<keyword evidence="5 6" id="KW-0472">Membrane</keyword>
<feature type="region of interest" description="Disordered" evidence="7">
    <location>
        <begin position="1"/>
        <end position="36"/>
    </location>
</feature>
<evidence type="ECO:0000256" key="5">
    <source>
        <dbReference type="ARBA" id="ARBA00023136"/>
    </source>
</evidence>
<dbReference type="GO" id="GO:0005886">
    <property type="term" value="C:plasma membrane"/>
    <property type="evidence" value="ECO:0007669"/>
    <property type="project" value="TreeGrafter"/>
</dbReference>
<evidence type="ECO:0000313" key="10">
    <source>
        <dbReference type="Proteomes" id="UP000187013"/>
    </source>
</evidence>
<keyword evidence="4 8" id="KW-1133">Transmembrane helix</keyword>
<evidence type="ECO:0000256" key="4">
    <source>
        <dbReference type="ARBA" id="ARBA00022989"/>
    </source>
</evidence>
<comment type="similarity">
    <text evidence="2 6">Belongs to the CDC50/LEM3 family.</text>
</comment>
<evidence type="ECO:0000313" key="9">
    <source>
        <dbReference type="EMBL" id="GAV52857.1"/>
    </source>
</evidence>
<reference evidence="9 10" key="1">
    <citation type="submission" date="2016-08" db="EMBL/GenBank/DDBJ databases">
        <title>Draft genome sequence of allopolyploid Zygosaccharomyces rouxii.</title>
        <authorList>
            <person name="Watanabe J."/>
            <person name="Uehara K."/>
            <person name="Mogi Y."/>
            <person name="Tsukioka Y."/>
        </authorList>
    </citation>
    <scope>NUCLEOTIDE SEQUENCE [LARGE SCALE GENOMIC DNA]</scope>
    <source>
        <strain evidence="9 10">NBRC 110957</strain>
    </source>
</reference>
<dbReference type="PANTHER" id="PTHR10926">
    <property type="entry name" value="CELL CYCLE CONTROL PROTEIN 50"/>
    <property type="match status" value="1"/>
</dbReference>
<dbReference type="GO" id="GO:0005783">
    <property type="term" value="C:endoplasmic reticulum"/>
    <property type="evidence" value="ECO:0007669"/>
    <property type="project" value="TreeGrafter"/>
</dbReference>
<evidence type="ECO:0000256" key="2">
    <source>
        <dbReference type="ARBA" id="ARBA00009457"/>
    </source>
</evidence>
<keyword evidence="3 8" id="KW-0812">Transmembrane</keyword>
<name>A0A1Q3AAX5_ZYGRO</name>
<dbReference type="EMBL" id="BDGX01000035">
    <property type="protein sequence ID" value="GAV52857.1"/>
    <property type="molecule type" value="Genomic_DNA"/>
</dbReference>
<evidence type="ECO:0000256" key="8">
    <source>
        <dbReference type="SAM" id="Phobius"/>
    </source>
</evidence>
<dbReference type="PIRSF" id="PIRSF015840">
    <property type="entry name" value="DUF284_TM_euk"/>
    <property type="match status" value="1"/>
</dbReference>
<evidence type="ECO:0000256" key="6">
    <source>
        <dbReference type="PIRNR" id="PIRNR015840"/>
    </source>
</evidence>
<evidence type="ECO:0000256" key="3">
    <source>
        <dbReference type="ARBA" id="ARBA00022692"/>
    </source>
</evidence>
<feature type="transmembrane region" description="Helical" evidence="8">
    <location>
        <begin position="371"/>
        <end position="397"/>
    </location>
</feature>
<comment type="caution">
    <text evidence="9">The sequence shown here is derived from an EMBL/GenBank/DDBJ whole genome shotgun (WGS) entry which is preliminary data.</text>
</comment>
<feature type="transmembrane region" description="Helical" evidence="8">
    <location>
        <begin position="71"/>
        <end position="92"/>
    </location>
</feature>
<gene>
    <name evidence="9" type="ORF">ZYGR_0AI01390</name>
</gene>
<evidence type="ECO:0000256" key="1">
    <source>
        <dbReference type="ARBA" id="ARBA00004370"/>
    </source>
</evidence>
<dbReference type="Pfam" id="PF03381">
    <property type="entry name" value="CDC50"/>
    <property type="match status" value="1"/>
</dbReference>
<evidence type="ECO:0008006" key="11">
    <source>
        <dbReference type="Google" id="ProtNLM"/>
    </source>
</evidence>
<dbReference type="Proteomes" id="UP000187013">
    <property type="component" value="Unassembled WGS sequence"/>
</dbReference>
<accession>A0A1Q3AAX5</accession>
<evidence type="ECO:0000256" key="7">
    <source>
        <dbReference type="SAM" id="MobiDB-lite"/>
    </source>
</evidence>
<dbReference type="OrthoDB" id="340608at2759"/>
<proteinExistence type="inferred from homology"/>
<feature type="compositionally biased region" description="Acidic residues" evidence="7">
    <location>
        <begin position="24"/>
        <end position="36"/>
    </location>
</feature>
<dbReference type="GO" id="GO:0045332">
    <property type="term" value="P:phospholipid translocation"/>
    <property type="evidence" value="ECO:0007669"/>
    <property type="project" value="UniProtKB-UniRule"/>
</dbReference>